<evidence type="ECO:0000256" key="2">
    <source>
        <dbReference type="ARBA" id="ARBA00022989"/>
    </source>
</evidence>
<evidence type="ECO:0000256" key="3">
    <source>
        <dbReference type="ARBA" id="ARBA00023136"/>
    </source>
</evidence>
<feature type="transmembrane region" description="Helical" evidence="4">
    <location>
        <begin position="14"/>
        <end position="39"/>
    </location>
</feature>
<dbReference type="SUPFAM" id="SSF103473">
    <property type="entry name" value="MFS general substrate transporter"/>
    <property type="match status" value="1"/>
</dbReference>
<dbReference type="PANTHER" id="PTHR11360:SF308">
    <property type="entry name" value="BLL3089 PROTEIN"/>
    <property type="match status" value="1"/>
</dbReference>
<feature type="transmembrane region" description="Helical" evidence="4">
    <location>
        <begin position="82"/>
        <end position="106"/>
    </location>
</feature>
<dbReference type="Gene3D" id="1.20.1250.20">
    <property type="entry name" value="MFS general substrate transporter like domains"/>
    <property type="match status" value="1"/>
</dbReference>
<evidence type="ECO:0000256" key="1">
    <source>
        <dbReference type="ARBA" id="ARBA00022692"/>
    </source>
</evidence>
<dbReference type="InterPro" id="IPR036259">
    <property type="entry name" value="MFS_trans_sf"/>
</dbReference>
<dbReference type="InterPro" id="IPR011701">
    <property type="entry name" value="MFS"/>
</dbReference>
<feature type="transmembrane region" description="Helical" evidence="4">
    <location>
        <begin position="112"/>
        <end position="135"/>
    </location>
</feature>
<evidence type="ECO:0000259" key="5">
    <source>
        <dbReference type="PROSITE" id="PS50850"/>
    </source>
</evidence>
<keyword evidence="2 4" id="KW-1133">Transmembrane helix</keyword>
<reference evidence="7" key="1">
    <citation type="submission" date="2015-09" db="EMBL/GenBank/DDBJ databases">
        <authorList>
            <person name="Rodrigo-Torres L."/>
            <person name="Arahal D.R."/>
        </authorList>
    </citation>
    <scope>NUCLEOTIDE SEQUENCE [LARGE SCALE GENOMIC DNA]</scope>
    <source>
        <strain evidence="7">CECT 4293</strain>
    </source>
</reference>
<evidence type="ECO:0000256" key="4">
    <source>
        <dbReference type="SAM" id="Phobius"/>
    </source>
</evidence>
<dbReference type="Pfam" id="PF07690">
    <property type="entry name" value="MFS_1"/>
    <property type="match status" value="1"/>
</dbReference>
<evidence type="ECO:0000313" key="6">
    <source>
        <dbReference type="EMBL" id="CUH45248.1"/>
    </source>
</evidence>
<gene>
    <name evidence="6" type="ORF">RUM4293_04159</name>
</gene>
<organism evidence="6 7">
    <name type="scientific">Ruegeria atlantica</name>
    <dbReference type="NCBI Taxonomy" id="81569"/>
    <lineage>
        <taxon>Bacteria</taxon>
        <taxon>Pseudomonadati</taxon>
        <taxon>Pseudomonadota</taxon>
        <taxon>Alphaproteobacteria</taxon>
        <taxon>Rhodobacterales</taxon>
        <taxon>Roseobacteraceae</taxon>
        <taxon>Ruegeria</taxon>
    </lineage>
</organism>
<dbReference type="PROSITE" id="PS50850">
    <property type="entry name" value="MFS"/>
    <property type="match status" value="1"/>
</dbReference>
<accession>A0A0P1EA15</accession>
<keyword evidence="1 4" id="KW-0812">Transmembrane</keyword>
<dbReference type="AlphaFoldDB" id="A0A0P1EA15"/>
<dbReference type="InterPro" id="IPR020846">
    <property type="entry name" value="MFS_dom"/>
</dbReference>
<feature type="domain" description="Major facilitator superfamily (MFS) profile" evidence="5">
    <location>
        <begin position="16"/>
        <end position="403"/>
    </location>
</feature>
<protein>
    <submittedName>
        <fullName evidence="6">Phosphoglycerate transporter family protein</fullName>
    </submittedName>
</protein>
<dbReference type="Proteomes" id="UP000050786">
    <property type="component" value="Unassembled WGS sequence"/>
</dbReference>
<dbReference type="InterPro" id="IPR050327">
    <property type="entry name" value="Proton-linked_MCT"/>
</dbReference>
<feature type="transmembrane region" description="Helical" evidence="4">
    <location>
        <begin position="347"/>
        <end position="369"/>
    </location>
</feature>
<feature type="transmembrane region" description="Helical" evidence="4">
    <location>
        <begin position="260"/>
        <end position="282"/>
    </location>
</feature>
<feature type="transmembrane region" description="Helical" evidence="4">
    <location>
        <begin position="147"/>
        <end position="166"/>
    </location>
</feature>
<dbReference type="EMBL" id="CYPS01000064">
    <property type="protein sequence ID" value="CUH45248.1"/>
    <property type="molecule type" value="Genomic_DNA"/>
</dbReference>
<feature type="transmembrane region" description="Helical" evidence="4">
    <location>
        <begin position="294"/>
        <end position="327"/>
    </location>
</feature>
<keyword evidence="7" id="KW-1185">Reference proteome</keyword>
<feature type="transmembrane region" description="Helical" evidence="4">
    <location>
        <begin position="381"/>
        <end position="399"/>
    </location>
</feature>
<name>A0A0P1EA15_9RHOB</name>
<sequence>MTRFSLRQYLQDNAAWLGAGVLLTFLSSFGQTFFISIFAGNIRAEFGLGHGAWGGLYSLGTTVSAIVMIWAGGLTDVFRVRVLGPAVLAGLAVAAVAMAVNSWLVLLPLVVFLLRLFGQGMSVHLAQVAMARWFIVTRGKALSIASVGYAIGEALLPLAFVAAMAFLDWRWLWVLSAAVVLMGIPVLTRLLRQERTPQSLADAYSATGMQGRHWTRKDALFHPLFWFMAPTILAPSAFITAFFFHQVHLAQVKGWEHIELVALFPIFTGVSLIGMFAAGWALDKWGTARLMPFYQIPIAIGFVIAGMTSSIGGALIAMIFLGLTVGANNTLPSAFWAEFYGTRHIGAIKAMATAFMVLGSAIGPGLTGILIDTGIPLSTQFLWIGGVFILVCLSAKIGITRAMRSF</sequence>
<keyword evidence="3 4" id="KW-0472">Membrane</keyword>
<dbReference type="GO" id="GO:0022857">
    <property type="term" value="F:transmembrane transporter activity"/>
    <property type="evidence" value="ECO:0007669"/>
    <property type="project" value="InterPro"/>
</dbReference>
<feature type="transmembrane region" description="Helical" evidence="4">
    <location>
        <begin position="172"/>
        <end position="191"/>
    </location>
</feature>
<dbReference type="RefSeq" id="WP_058275150.1">
    <property type="nucleotide sequence ID" value="NZ_CYPS01000064.1"/>
</dbReference>
<feature type="transmembrane region" description="Helical" evidence="4">
    <location>
        <begin position="51"/>
        <end position="70"/>
    </location>
</feature>
<evidence type="ECO:0000313" key="7">
    <source>
        <dbReference type="Proteomes" id="UP000050786"/>
    </source>
</evidence>
<feature type="transmembrane region" description="Helical" evidence="4">
    <location>
        <begin position="224"/>
        <end position="248"/>
    </location>
</feature>
<dbReference type="PANTHER" id="PTHR11360">
    <property type="entry name" value="MONOCARBOXYLATE TRANSPORTER"/>
    <property type="match status" value="1"/>
</dbReference>
<proteinExistence type="predicted"/>